<dbReference type="AlphaFoldDB" id="A0A8J5D2K1"/>
<dbReference type="OrthoDB" id="8060926at2759"/>
<protein>
    <submittedName>
        <fullName evidence="1">Uncharacterized protein</fullName>
    </submittedName>
</protein>
<comment type="caution">
    <text evidence="1">The sequence shown here is derived from an EMBL/GenBank/DDBJ whole genome shotgun (WGS) entry which is preliminary data.</text>
</comment>
<dbReference type="EMBL" id="JACEEZ010003627">
    <property type="protein sequence ID" value="KAG0727202.1"/>
    <property type="molecule type" value="Genomic_DNA"/>
</dbReference>
<evidence type="ECO:0000313" key="1">
    <source>
        <dbReference type="EMBL" id="KAG0727202.1"/>
    </source>
</evidence>
<evidence type="ECO:0000313" key="2">
    <source>
        <dbReference type="Proteomes" id="UP000770661"/>
    </source>
</evidence>
<proteinExistence type="predicted"/>
<organism evidence="1 2">
    <name type="scientific">Chionoecetes opilio</name>
    <name type="common">Atlantic snow crab</name>
    <name type="synonym">Cancer opilio</name>
    <dbReference type="NCBI Taxonomy" id="41210"/>
    <lineage>
        <taxon>Eukaryota</taxon>
        <taxon>Metazoa</taxon>
        <taxon>Ecdysozoa</taxon>
        <taxon>Arthropoda</taxon>
        <taxon>Crustacea</taxon>
        <taxon>Multicrustacea</taxon>
        <taxon>Malacostraca</taxon>
        <taxon>Eumalacostraca</taxon>
        <taxon>Eucarida</taxon>
        <taxon>Decapoda</taxon>
        <taxon>Pleocyemata</taxon>
        <taxon>Brachyura</taxon>
        <taxon>Eubrachyura</taxon>
        <taxon>Majoidea</taxon>
        <taxon>Majidae</taxon>
        <taxon>Chionoecetes</taxon>
    </lineage>
</organism>
<accession>A0A8J5D2K1</accession>
<sequence length="129" mass="14682">MGTGSVGWSLLRKTNKAALARSWRGMFFSCRGDPRALCYLIDRDEPGPETEGKRQHFFTACSTALSPFVMRCAKSMRIDVVFDSHRRIHQDAERATEVQAQDPFKNIQPGHNIQQWRSYSVVPPTRPVS</sequence>
<gene>
    <name evidence="1" type="ORF">GWK47_035150</name>
</gene>
<keyword evidence="2" id="KW-1185">Reference proteome</keyword>
<name>A0A8J5D2K1_CHIOP</name>
<reference evidence="1" key="1">
    <citation type="submission" date="2020-07" db="EMBL/GenBank/DDBJ databases">
        <title>The High-quality genome of the commercially important snow crab, Chionoecetes opilio.</title>
        <authorList>
            <person name="Jeong J.-H."/>
            <person name="Ryu S."/>
        </authorList>
    </citation>
    <scope>NUCLEOTIDE SEQUENCE</scope>
    <source>
        <strain evidence="1">MADBK_172401_WGS</strain>
        <tissue evidence="1">Digestive gland</tissue>
    </source>
</reference>
<dbReference type="Proteomes" id="UP000770661">
    <property type="component" value="Unassembled WGS sequence"/>
</dbReference>